<proteinExistence type="predicted"/>
<reference evidence="3" key="1">
    <citation type="journal article" date="2020" name="bioRxiv">
        <title>A rank-normalized archaeal taxonomy based on genome phylogeny resolves widespread incomplete and uneven classifications.</title>
        <authorList>
            <person name="Rinke C."/>
            <person name="Chuvochina M."/>
            <person name="Mussig A.J."/>
            <person name="Chaumeil P.-A."/>
            <person name="Waite D.W."/>
            <person name="Whitman W.B."/>
            <person name="Parks D.H."/>
            <person name="Hugenholtz P."/>
        </authorList>
    </citation>
    <scope>NUCLEOTIDE SEQUENCE [LARGE SCALE GENOMIC DNA]</scope>
</reference>
<name>A0A7J4IY52_9ARCH</name>
<dbReference type="PANTHER" id="PTHR42685">
    <property type="entry name" value="GERANYLGERANYL DIPHOSPHATE REDUCTASE"/>
    <property type="match status" value="1"/>
</dbReference>
<dbReference type="InterPro" id="IPR050407">
    <property type="entry name" value="Geranylgeranyl_reductase"/>
</dbReference>
<dbReference type="PANTHER" id="PTHR42685:SF22">
    <property type="entry name" value="CONDITIONED MEDIUM FACTOR RECEPTOR 1"/>
    <property type="match status" value="1"/>
</dbReference>
<dbReference type="Gene3D" id="3.50.50.60">
    <property type="entry name" value="FAD/NAD(P)-binding domain"/>
    <property type="match status" value="1"/>
</dbReference>
<dbReference type="NCBIfam" id="TIGR02032">
    <property type="entry name" value="GG-red-SF"/>
    <property type="match status" value="1"/>
</dbReference>
<evidence type="ECO:0000313" key="3">
    <source>
        <dbReference type="Proteomes" id="UP000565078"/>
    </source>
</evidence>
<dbReference type="GO" id="GO:0016628">
    <property type="term" value="F:oxidoreductase activity, acting on the CH-CH group of donors, NAD or NADP as acceptor"/>
    <property type="evidence" value="ECO:0007669"/>
    <property type="project" value="InterPro"/>
</dbReference>
<dbReference type="InterPro" id="IPR036188">
    <property type="entry name" value="FAD/NAD-bd_sf"/>
</dbReference>
<evidence type="ECO:0000313" key="2">
    <source>
        <dbReference type="EMBL" id="HIH10328.1"/>
    </source>
</evidence>
<dbReference type="AlphaFoldDB" id="A0A7J4IY52"/>
<dbReference type="Proteomes" id="UP000565078">
    <property type="component" value="Unassembled WGS sequence"/>
</dbReference>
<comment type="caution">
    <text evidence="2">The sequence shown here is derived from an EMBL/GenBank/DDBJ whole genome shotgun (WGS) entry which is preliminary data.</text>
</comment>
<accession>A0A7J4IY52</accession>
<dbReference type="EMBL" id="DUGC01000108">
    <property type="protein sequence ID" value="HIH10328.1"/>
    <property type="molecule type" value="Genomic_DNA"/>
</dbReference>
<feature type="domain" description="FAD-binding" evidence="1">
    <location>
        <begin position="6"/>
        <end position="329"/>
    </location>
</feature>
<protein>
    <submittedName>
        <fullName evidence="2">NAD(P)/FAD-dependent oxidoreductase</fullName>
    </submittedName>
</protein>
<dbReference type="PRINTS" id="PR00420">
    <property type="entry name" value="RNGMNOXGNASE"/>
</dbReference>
<dbReference type="GO" id="GO:0071949">
    <property type="term" value="F:FAD binding"/>
    <property type="evidence" value="ECO:0007669"/>
    <property type="project" value="InterPro"/>
</dbReference>
<dbReference type="InterPro" id="IPR011777">
    <property type="entry name" value="Geranylgeranyl_Rdtase_fam"/>
</dbReference>
<evidence type="ECO:0000259" key="1">
    <source>
        <dbReference type="Pfam" id="PF01494"/>
    </source>
</evidence>
<dbReference type="SUPFAM" id="SSF51905">
    <property type="entry name" value="FAD/NAD(P)-binding domain"/>
    <property type="match status" value="1"/>
</dbReference>
<dbReference type="InterPro" id="IPR002938">
    <property type="entry name" value="FAD-bd"/>
</dbReference>
<organism evidence="2 3">
    <name type="scientific">Candidatus Iainarchaeum sp</name>
    <dbReference type="NCBI Taxonomy" id="3101447"/>
    <lineage>
        <taxon>Archaea</taxon>
        <taxon>Candidatus Iainarchaeota</taxon>
        <taxon>Candidatus Iainarchaeia</taxon>
        <taxon>Candidatus Iainarchaeales</taxon>
        <taxon>Candidatus Iainarchaeaceae</taxon>
        <taxon>Candidatus Iainarchaeum</taxon>
    </lineage>
</organism>
<dbReference type="Pfam" id="PF01494">
    <property type="entry name" value="FAD_binding_3"/>
    <property type="match status" value="1"/>
</dbReference>
<sequence>MAKKGYDVVIVGAGPSGSSTALFLEKQGVKSVLLVDKAKFPRDKICGDAFSGKSMGMARELGVVEEYEKQPHEPVYGVLFSSPKGTVLEIPFPGSEKGKKSKPGFCIKRINGDDALFQTAKKKVETLEEFTVTGLIEENGFVAGVKGKQKDGTELEIRAKIVVGADGTSSVICQKVGESALPPQHQVIATRGYYQGVSGLSGNIELHFVDDVMPGYFWIFPLDNGWANVGLGLLTSEKTKRNMNLKEVQEKLVASHPLFRERFKDAKIDPQGIKVWTLPLASHHRKNHGNGWLLVGDAASLIDPFSGEGVGNAMTSGKFAAKYIAKALTTNDFSQKSFDGYDKELWEAIGPEIRTSYNLQRLGSNKMLLNFVIDKAVTKPKVKQAISGMLANEEAKREAISPLGLLKLLFT</sequence>
<gene>
    <name evidence="2" type="ORF">HA254_06725</name>
</gene>